<name>I4ELN8_9BACT</name>
<evidence type="ECO:0000313" key="2">
    <source>
        <dbReference type="EMBL" id="CCF85600.1"/>
    </source>
</evidence>
<protein>
    <submittedName>
        <fullName evidence="2">Transposase</fullName>
    </submittedName>
</protein>
<evidence type="ECO:0000259" key="1">
    <source>
        <dbReference type="Pfam" id="PF13751"/>
    </source>
</evidence>
<proteinExistence type="predicted"/>
<reference evidence="2 3" key="1">
    <citation type="journal article" date="2012" name="ISME J.">
        <title>Nitrification expanded: discovery, physiology and genomics of a nitrite-oxidizing bacterium from the phylum Chloroflexi.</title>
        <authorList>
            <person name="Sorokin D.Y."/>
            <person name="Lucker S."/>
            <person name="Vejmelkova D."/>
            <person name="Kostrikina N.A."/>
            <person name="Kleerebezem R."/>
            <person name="Rijpstra W.I."/>
            <person name="Damste J.S."/>
            <person name="Le Paslier D."/>
            <person name="Muyzer G."/>
            <person name="Wagner M."/>
            <person name="van Loosdrecht M.C."/>
            <person name="Daims H."/>
        </authorList>
    </citation>
    <scope>NUCLEOTIDE SEQUENCE [LARGE SCALE GENOMIC DNA]</scope>
    <source>
        <strain evidence="3">none</strain>
    </source>
</reference>
<sequence>MIHVDFAPADCTPCPVRSHCTRAKWQPRSLTLQPRAEHEAIQAARQRQKTDAFTEQYADRAGIEGTISQGIRAFGLRQARYRGLAKAHLQHVATATAINIRRLGDWLNEVPRTQTRCSHFAALVPVA</sequence>
<dbReference type="AlphaFoldDB" id="I4ELN8"/>
<gene>
    <name evidence="2" type="ORF">NITHO_520002</name>
</gene>
<dbReference type="Proteomes" id="UP000004221">
    <property type="component" value="Unassembled WGS sequence"/>
</dbReference>
<comment type="caution">
    <text evidence="2">The sequence shown here is derived from an EMBL/GenBank/DDBJ whole genome shotgun (WGS) entry which is preliminary data.</text>
</comment>
<feature type="domain" description="Transposase DDE" evidence="1">
    <location>
        <begin position="5"/>
        <end position="103"/>
    </location>
</feature>
<dbReference type="InterPro" id="IPR025668">
    <property type="entry name" value="Tnp_DDE_dom"/>
</dbReference>
<organism evidence="2 3">
    <name type="scientific">Nitrolancea hollandica Lb</name>
    <dbReference type="NCBI Taxonomy" id="1129897"/>
    <lineage>
        <taxon>Bacteria</taxon>
        <taxon>Pseudomonadati</taxon>
        <taxon>Thermomicrobiota</taxon>
        <taxon>Thermomicrobia</taxon>
        <taxon>Sphaerobacterales</taxon>
        <taxon>Sphaerobacterineae</taxon>
        <taxon>Sphaerobacteraceae</taxon>
        <taxon>Nitrolancea</taxon>
    </lineage>
</organism>
<dbReference type="EMBL" id="CAGS01000468">
    <property type="protein sequence ID" value="CCF85600.1"/>
    <property type="molecule type" value="Genomic_DNA"/>
</dbReference>
<accession>I4ELN8</accession>
<evidence type="ECO:0000313" key="3">
    <source>
        <dbReference type="Proteomes" id="UP000004221"/>
    </source>
</evidence>
<dbReference type="Pfam" id="PF13751">
    <property type="entry name" value="DDE_Tnp_1_6"/>
    <property type="match status" value="1"/>
</dbReference>
<keyword evidence="3" id="KW-1185">Reference proteome</keyword>